<reference evidence="2" key="1">
    <citation type="journal article" date="2019" name="Nat. Commun.">
        <title>Expansion of phycobilisome linker gene families in mesophilic red algae.</title>
        <authorList>
            <person name="Lee J."/>
            <person name="Kim D."/>
            <person name="Bhattacharya D."/>
            <person name="Yoon H.S."/>
        </authorList>
    </citation>
    <scope>NUCLEOTIDE SEQUENCE [LARGE SCALE GENOMIC DNA]</scope>
    <source>
        <strain evidence="2">CCMP 1328</strain>
    </source>
</reference>
<evidence type="ECO:0000313" key="2">
    <source>
        <dbReference type="Proteomes" id="UP000324585"/>
    </source>
</evidence>
<protein>
    <recommendedName>
        <fullName evidence="3">High light inducible protein</fullName>
    </recommendedName>
</protein>
<dbReference type="Proteomes" id="UP000324585">
    <property type="component" value="Unassembled WGS sequence"/>
</dbReference>
<dbReference type="SUPFAM" id="SSF103511">
    <property type="entry name" value="Chlorophyll a-b binding protein"/>
    <property type="match status" value="1"/>
</dbReference>
<sequence length="112" mass="12475">MAAFVHGVGIVAGRPQVAIRNISSKTSPVSRRNARTIVALKDDNSNVLQKQREQLRQAEELPRQAGWSAYAERVNGRLAMFFFVVALVTNIANPEHPGIVDQILWLPRQFGL</sequence>
<organism evidence="1 2">
    <name type="scientific">Porphyridium purpureum</name>
    <name type="common">Red alga</name>
    <name type="synonym">Porphyridium cruentum</name>
    <dbReference type="NCBI Taxonomy" id="35688"/>
    <lineage>
        <taxon>Eukaryota</taxon>
        <taxon>Rhodophyta</taxon>
        <taxon>Bangiophyceae</taxon>
        <taxon>Porphyridiales</taxon>
        <taxon>Porphyridiaceae</taxon>
        <taxon>Porphyridium</taxon>
    </lineage>
</organism>
<name>A0A5J4Z769_PORPP</name>
<gene>
    <name evidence="1" type="ORF">FVE85_6112</name>
</gene>
<proteinExistence type="predicted"/>
<dbReference type="OrthoDB" id="2019915at2759"/>
<evidence type="ECO:0000313" key="1">
    <source>
        <dbReference type="EMBL" id="KAA8498527.1"/>
    </source>
</evidence>
<dbReference type="EMBL" id="VRMN01000001">
    <property type="protein sequence ID" value="KAA8498527.1"/>
    <property type="molecule type" value="Genomic_DNA"/>
</dbReference>
<accession>A0A5J4Z769</accession>
<comment type="caution">
    <text evidence="1">The sequence shown here is derived from an EMBL/GenBank/DDBJ whole genome shotgun (WGS) entry which is preliminary data.</text>
</comment>
<evidence type="ECO:0008006" key="3">
    <source>
        <dbReference type="Google" id="ProtNLM"/>
    </source>
</evidence>
<dbReference type="AlphaFoldDB" id="A0A5J4Z769"/>
<keyword evidence="2" id="KW-1185">Reference proteome</keyword>